<dbReference type="OrthoDB" id="9995210at2759"/>
<feature type="repeat" description="ANK" evidence="6">
    <location>
        <begin position="50"/>
        <end position="82"/>
    </location>
</feature>
<dbReference type="PROSITE" id="PS50088">
    <property type="entry name" value="ANK_REPEAT"/>
    <property type="match status" value="1"/>
</dbReference>
<sequence length="373" mass="43055">MGQRQGDYNVSGGFDMQSIGNFLSFASRGDRVGLNQMLRNGISPDVQDYDRRTALHLAASEGHAPIVELLLHYKANVNPIDRWKRTPLTDATLYGHRDICRILEVNGGKDIGDKELINDQPTNDQAPMTVRNEKDSNEVIDISELDTEQSSIIEQQGVFGESEKVKWRGTWVVKTVIKRQIQHPVKMILSSKDNILLQELRHPNILQFLGSIVQGEEMILITEYLPKDNLDLILRKKVRLDFPTALRYALDIARGMNYLHEHKPNPIVHNNLDPRNLFQDESGHLKIGEYWVQMLYEQIQPNQENCQINENSRMPNILPNDTMKDVRAFGFIFYQMLEGRHVLNDMNFDYIHLNSVDVDIKFPISRCPKRIQQ</sequence>
<gene>
    <name evidence="9" type="primary">LOC111284273</name>
</gene>
<evidence type="ECO:0000313" key="8">
    <source>
        <dbReference type="Proteomes" id="UP000515121"/>
    </source>
</evidence>
<dbReference type="InterPro" id="IPR051681">
    <property type="entry name" value="Ser/Thr_Kinases-Pseudokinases"/>
</dbReference>
<dbReference type="InterPro" id="IPR011009">
    <property type="entry name" value="Kinase-like_dom_sf"/>
</dbReference>
<dbReference type="InterPro" id="IPR000719">
    <property type="entry name" value="Prot_kinase_dom"/>
</dbReference>
<dbReference type="PIRSF" id="PIRSF000654">
    <property type="entry name" value="Integrin-linked_kinase"/>
    <property type="match status" value="1"/>
</dbReference>
<evidence type="ECO:0000259" key="7">
    <source>
        <dbReference type="PROSITE" id="PS50011"/>
    </source>
</evidence>
<dbReference type="KEGG" id="dzi:111284273"/>
<evidence type="ECO:0000256" key="6">
    <source>
        <dbReference type="PROSITE-ProRule" id="PRU00023"/>
    </source>
</evidence>
<dbReference type="GeneID" id="111284273"/>
<protein>
    <submittedName>
        <fullName evidence="9">Serine/threonine-protein kinase STY8-like</fullName>
    </submittedName>
</protein>
<keyword evidence="2" id="KW-0808">Transferase</keyword>
<reference evidence="9" key="1">
    <citation type="submission" date="2025-08" db="UniProtKB">
        <authorList>
            <consortium name="RefSeq"/>
        </authorList>
    </citation>
    <scope>IDENTIFICATION</scope>
    <source>
        <tissue evidence="9">Fruit stalk</tissue>
    </source>
</reference>
<proteinExistence type="inferred from homology"/>
<dbReference type="SMART" id="SM00248">
    <property type="entry name" value="ANK"/>
    <property type="match status" value="2"/>
</dbReference>
<evidence type="ECO:0000256" key="3">
    <source>
        <dbReference type="ARBA" id="ARBA00022741"/>
    </source>
</evidence>
<dbReference type="Gene3D" id="1.25.40.20">
    <property type="entry name" value="Ankyrin repeat-containing domain"/>
    <property type="match status" value="1"/>
</dbReference>
<dbReference type="PANTHER" id="PTHR44329:SF71">
    <property type="entry name" value="SERINE_THREONINE-PROTEIN KINASE CTR1-LIKE"/>
    <property type="match status" value="1"/>
</dbReference>
<evidence type="ECO:0000313" key="9">
    <source>
        <dbReference type="RefSeq" id="XP_022728725.1"/>
    </source>
</evidence>
<dbReference type="GO" id="GO:0005524">
    <property type="term" value="F:ATP binding"/>
    <property type="evidence" value="ECO:0007669"/>
    <property type="project" value="UniProtKB-KW"/>
</dbReference>
<dbReference type="Pfam" id="PF00069">
    <property type="entry name" value="Pkinase"/>
    <property type="match status" value="1"/>
</dbReference>
<keyword evidence="4" id="KW-0418">Kinase</keyword>
<dbReference type="Pfam" id="PF12796">
    <property type="entry name" value="Ank_2"/>
    <property type="match status" value="1"/>
</dbReference>
<dbReference type="RefSeq" id="XP_022728725.1">
    <property type="nucleotide sequence ID" value="XM_022872990.1"/>
</dbReference>
<dbReference type="Gene3D" id="1.10.510.10">
    <property type="entry name" value="Transferase(Phosphotransferase) domain 1"/>
    <property type="match status" value="1"/>
</dbReference>
<evidence type="ECO:0000256" key="2">
    <source>
        <dbReference type="ARBA" id="ARBA00022679"/>
    </source>
</evidence>
<dbReference type="FunFam" id="3.30.200.20:FF:000180">
    <property type="entry name" value="serine/threonine-protein kinase STY46-like"/>
    <property type="match status" value="1"/>
</dbReference>
<dbReference type="InterPro" id="IPR036770">
    <property type="entry name" value="Ankyrin_rpt-contain_sf"/>
</dbReference>
<keyword evidence="8" id="KW-1185">Reference proteome</keyword>
<dbReference type="PROSITE" id="PS50011">
    <property type="entry name" value="PROTEIN_KINASE_DOM"/>
    <property type="match status" value="1"/>
</dbReference>
<dbReference type="PANTHER" id="PTHR44329">
    <property type="entry name" value="SERINE/THREONINE-PROTEIN KINASE TNNI3K-RELATED"/>
    <property type="match status" value="1"/>
</dbReference>
<accession>A0A6P5XKM6</accession>
<keyword evidence="3" id="KW-0547">Nucleotide-binding</keyword>
<evidence type="ECO:0000256" key="1">
    <source>
        <dbReference type="ARBA" id="ARBA00005843"/>
    </source>
</evidence>
<dbReference type="GO" id="GO:0004674">
    <property type="term" value="F:protein serine/threonine kinase activity"/>
    <property type="evidence" value="ECO:0007669"/>
    <property type="project" value="TreeGrafter"/>
</dbReference>
<organism evidence="8 9">
    <name type="scientific">Durio zibethinus</name>
    <name type="common">Durian</name>
    <dbReference type="NCBI Taxonomy" id="66656"/>
    <lineage>
        <taxon>Eukaryota</taxon>
        <taxon>Viridiplantae</taxon>
        <taxon>Streptophyta</taxon>
        <taxon>Embryophyta</taxon>
        <taxon>Tracheophyta</taxon>
        <taxon>Spermatophyta</taxon>
        <taxon>Magnoliopsida</taxon>
        <taxon>eudicotyledons</taxon>
        <taxon>Gunneridae</taxon>
        <taxon>Pentapetalae</taxon>
        <taxon>rosids</taxon>
        <taxon>malvids</taxon>
        <taxon>Malvales</taxon>
        <taxon>Malvaceae</taxon>
        <taxon>Helicteroideae</taxon>
        <taxon>Durio</taxon>
    </lineage>
</organism>
<comment type="similarity">
    <text evidence="1">Belongs to the protein kinase superfamily. TKL Ser/Thr protein kinase family.</text>
</comment>
<name>A0A6P5XKM6_DURZI</name>
<dbReference type="AlphaFoldDB" id="A0A6P5XKM6"/>
<dbReference type="Proteomes" id="UP000515121">
    <property type="component" value="Unplaced"/>
</dbReference>
<dbReference type="InterPro" id="IPR002110">
    <property type="entry name" value="Ankyrin_rpt"/>
</dbReference>
<evidence type="ECO:0000256" key="5">
    <source>
        <dbReference type="ARBA" id="ARBA00022840"/>
    </source>
</evidence>
<dbReference type="PROSITE" id="PS50297">
    <property type="entry name" value="ANK_REP_REGION"/>
    <property type="match status" value="1"/>
</dbReference>
<dbReference type="SUPFAM" id="SSF48403">
    <property type="entry name" value="Ankyrin repeat"/>
    <property type="match status" value="1"/>
</dbReference>
<dbReference type="SUPFAM" id="SSF56112">
    <property type="entry name" value="Protein kinase-like (PK-like)"/>
    <property type="match status" value="1"/>
</dbReference>
<feature type="domain" description="Protein kinase" evidence="7">
    <location>
        <begin position="148"/>
        <end position="373"/>
    </location>
</feature>
<evidence type="ECO:0000256" key="4">
    <source>
        <dbReference type="ARBA" id="ARBA00022777"/>
    </source>
</evidence>
<keyword evidence="5" id="KW-0067">ATP-binding</keyword>
<keyword evidence="6" id="KW-0040">ANK repeat</keyword>